<sequence length="323" mass="38216">MLTAALLVSVVRRSLPHQEDDESLDMTEVGQREKGERFLQDLSFHNGAYRCGTPEPPKADNDDNLLDTHGDCDTASQPCHAQITMEDDETATATAIQAQVRRYLAQSQYRIHKLERQLVQIQEDKEADLIWTEQWKQRKLRKAQRKYDRREERLEREYQKVKGIVQYLQRDQSLCQKEVGSLQKSNQELQKQNQHLLLAHNRTTMSIERKKHQLGVLEDSQHRLQVTVQVYREMIRQLEEETRIQVDHVTMKQQPKTRHKQGLHYPRRDATITKHRTKHRAKTYSSIVVNSVNEVEEQCFHHRLVQDVYTVTPTTRRTRGRRN</sequence>
<organism evidence="2 3">
    <name type="scientific">Seminavis robusta</name>
    <dbReference type="NCBI Taxonomy" id="568900"/>
    <lineage>
        <taxon>Eukaryota</taxon>
        <taxon>Sar</taxon>
        <taxon>Stramenopiles</taxon>
        <taxon>Ochrophyta</taxon>
        <taxon>Bacillariophyta</taxon>
        <taxon>Bacillariophyceae</taxon>
        <taxon>Bacillariophycidae</taxon>
        <taxon>Naviculales</taxon>
        <taxon>Naviculaceae</taxon>
        <taxon>Seminavis</taxon>
    </lineage>
</organism>
<evidence type="ECO:0000313" key="2">
    <source>
        <dbReference type="EMBL" id="CAB9506102.1"/>
    </source>
</evidence>
<reference evidence="2" key="1">
    <citation type="submission" date="2020-06" db="EMBL/GenBank/DDBJ databases">
        <authorList>
            <consortium name="Plant Systems Biology data submission"/>
        </authorList>
    </citation>
    <scope>NUCLEOTIDE SEQUENCE</scope>
    <source>
        <strain evidence="2">D6</strain>
    </source>
</reference>
<keyword evidence="3" id="KW-1185">Reference proteome</keyword>
<dbReference type="Proteomes" id="UP001153069">
    <property type="component" value="Unassembled WGS sequence"/>
</dbReference>
<feature type="coiled-coil region" evidence="1">
    <location>
        <begin position="104"/>
        <end position="160"/>
    </location>
</feature>
<dbReference type="PROSITE" id="PS50096">
    <property type="entry name" value="IQ"/>
    <property type="match status" value="1"/>
</dbReference>
<keyword evidence="1" id="KW-0175">Coiled coil</keyword>
<evidence type="ECO:0000256" key="1">
    <source>
        <dbReference type="SAM" id="Coils"/>
    </source>
</evidence>
<name>A0A9N8DN67_9STRA</name>
<dbReference type="AlphaFoldDB" id="A0A9N8DN67"/>
<gene>
    <name evidence="2" type="ORF">SEMRO_254_G100100.1</name>
</gene>
<accession>A0A9N8DN67</accession>
<protein>
    <submittedName>
        <fullName evidence="2">Uncharacterized protein</fullName>
    </submittedName>
</protein>
<dbReference type="EMBL" id="CAICTM010000253">
    <property type="protein sequence ID" value="CAB9506102.1"/>
    <property type="molecule type" value="Genomic_DNA"/>
</dbReference>
<proteinExistence type="predicted"/>
<comment type="caution">
    <text evidence="2">The sequence shown here is derived from an EMBL/GenBank/DDBJ whole genome shotgun (WGS) entry which is preliminary data.</text>
</comment>
<evidence type="ECO:0000313" key="3">
    <source>
        <dbReference type="Proteomes" id="UP001153069"/>
    </source>
</evidence>